<reference evidence="1 2" key="1">
    <citation type="journal article" date="2023" name="Plants (Basel)">
        <title>Bridging the Gap: Combining Genomics and Transcriptomics Approaches to Understand Stylosanthes scabra, an Orphan Legume from the Brazilian Caatinga.</title>
        <authorList>
            <person name="Ferreira-Neto J.R.C."/>
            <person name="da Silva M.D."/>
            <person name="Binneck E."/>
            <person name="de Melo N.F."/>
            <person name="da Silva R.H."/>
            <person name="de Melo A.L.T.M."/>
            <person name="Pandolfi V."/>
            <person name="Bustamante F.O."/>
            <person name="Brasileiro-Vidal A.C."/>
            <person name="Benko-Iseppon A.M."/>
        </authorList>
    </citation>
    <scope>NUCLEOTIDE SEQUENCE [LARGE SCALE GENOMIC DNA]</scope>
    <source>
        <tissue evidence="1">Leaves</tissue>
    </source>
</reference>
<proteinExistence type="predicted"/>
<evidence type="ECO:0000313" key="2">
    <source>
        <dbReference type="Proteomes" id="UP001341840"/>
    </source>
</evidence>
<name>A0ABU6XYQ6_9FABA</name>
<comment type="caution">
    <text evidence="1">The sequence shown here is derived from an EMBL/GenBank/DDBJ whole genome shotgun (WGS) entry which is preliminary data.</text>
</comment>
<feature type="non-terminal residue" evidence="1">
    <location>
        <position position="1"/>
    </location>
</feature>
<protein>
    <submittedName>
        <fullName evidence="1">Uncharacterized protein</fullName>
    </submittedName>
</protein>
<sequence length="68" mass="8239">GNKYKQTLSFDPKIERNMRKLRKQAKLQEHITRFLLKKLLRKKNLRTKLVITWLAMKTTIEDENLQIS</sequence>
<organism evidence="1 2">
    <name type="scientific">Stylosanthes scabra</name>
    <dbReference type="NCBI Taxonomy" id="79078"/>
    <lineage>
        <taxon>Eukaryota</taxon>
        <taxon>Viridiplantae</taxon>
        <taxon>Streptophyta</taxon>
        <taxon>Embryophyta</taxon>
        <taxon>Tracheophyta</taxon>
        <taxon>Spermatophyta</taxon>
        <taxon>Magnoliopsida</taxon>
        <taxon>eudicotyledons</taxon>
        <taxon>Gunneridae</taxon>
        <taxon>Pentapetalae</taxon>
        <taxon>rosids</taxon>
        <taxon>fabids</taxon>
        <taxon>Fabales</taxon>
        <taxon>Fabaceae</taxon>
        <taxon>Papilionoideae</taxon>
        <taxon>50 kb inversion clade</taxon>
        <taxon>dalbergioids sensu lato</taxon>
        <taxon>Dalbergieae</taxon>
        <taxon>Pterocarpus clade</taxon>
        <taxon>Stylosanthes</taxon>
    </lineage>
</organism>
<evidence type="ECO:0000313" key="1">
    <source>
        <dbReference type="EMBL" id="MED6203382.1"/>
    </source>
</evidence>
<gene>
    <name evidence="1" type="ORF">PIB30_114950</name>
</gene>
<dbReference type="EMBL" id="JASCZI010222916">
    <property type="protein sequence ID" value="MED6203382.1"/>
    <property type="molecule type" value="Genomic_DNA"/>
</dbReference>
<accession>A0ABU6XYQ6</accession>
<keyword evidence="2" id="KW-1185">Reference proteome</keyword>
<dbReference type="Proteomes" id="UP001341840">
    <property type="component" value="Unassembled WGS sequence"/>
</dbReference>